<evidence type="ECO:0000313" key="2">
    <source>
        <dbReference type="EMBL" id="OGY34122.1"/>
    </source>
</evidence>
<comment type="caution">
    <text evidence="2">The sequence shown here is derived from an EMBL/GenBank/DDBJ whole genome shotgun (WGS) entry which is preliminary data.</text>
</comment>
<gene>
    <name evidence="2" type="ORF">A3D99_02010</name>
</gene>
<evidence type="ECO:0000256" key="1">
    <source>
        <dbReference type="SAM" id="Phobius"/>
    </source>
</evidence>
<dbReference type="EMBL" id="MHHR01000021">
    <property type="protein sequence ID" value="OGY34122.1"/>
    <property type="molecule type" value="Genomic_DNA"/>
</dbReference>
<dbReference type="AlphaFoldDB" id="A0A1G1X291"/>
<keyword evidence="1" id="KW-1133">Transmembrane helix</keyword>
<name>A0A1G1X291_9BACT</name>
<protein>
    <submittedName>
        <fullName evidence="2">Uncharacterized protein</fullName>
    </submittedName>
</protein>
<keyword evidence="1" id="KW-0472">Membrane</keyword>
<accession>A0A1G1X291</accession>
<keyword evidence="1" id="KW-0812">Transmembrane</keyword>
<feature type="transmembrane region" description="Helical" evidence="1">
    <location>
        <begin position="190"/>
        <end position="212"/>
    </location>
</feature>
<proteinExistence type="predicted"/>
<organism evidence="2 3">
    <name type="scientific">Candidatus Andersenbacteria bacterium RIFCSPHIGHO2_12_FULL_45_11</name>
    <dbReference type="NCBI Taxonomy" id="1797281"/>
    <lineage>
        <taxon>Bacteria</taxon>
        <taxon>Candidatus Anderseniibacteriota</taxon>
    </lineage>
</organism>
<evidence type="ECO:0000313" key="3">
    <source>
        <dbReference type="Proteomes" id="UP000177528"/>
    </source>
</evidence>
<dbReference type="Proteomes" id="UP000177528">
    <property type="component" value="Unassembled WGS sequence"/>
</dbReference>
<sequence>MHVGMWSFVAWMLFAYAGEIKESAFLSIQATREEYLAQPVFAQFVFTQTLHFDRPARITELVVPMYLPENPLPFKIRLMQAGKPIYSWMYPLEGKKQGVVVAHLPFPIPTILWGDIEVVFNGETIDHDHKEQAPGLFIEPQDEYYKAGNYRIVNNEKRGDIAMTFMEIKTNYEIFRDDFQRDSISQLPRLLFIGVLALLLVQLPDIIAQMFFPEHRD</sequence>
<reference evidence="2 3" key="1">
    <citation type="journal article" date="2016" name="Nat. Commun.">
        <title>Thousands of microbial genomes shed light on interconnected biogeochemical processes in an aquifer system.</title>
        <authorList>
            <person name="Anantharaman K."/>
            <person name="Brown C.T."/>
            <person name="Hug L.A."/>
            <person name="Sharon I."/>
            <person name="Castelle C.J."/>
            <person name="Probst A.J."/>
            <person name="Thomas B.C."/>
            <person name="Singh A."/>
            <person name="Wilkins M.J."/>
            <person name="Karaoz U."/>
            <person name="Brodie E.L."/>
            <person name="Williams K.H."/>
            <person name="Hubbard S.S."/>
            <person name="Banfield J.F."/>
        </authorList>
    </citation>
    <scope>NUCLEOTIDE SEQUENCE [LARGE SCALE GENOMIC DNA]</scope>
</reference>